<gene>
    <name evidence="2" type="ORF">DGD08_05000</name>
</gene>
<name>A0A3D4V654_9BACT</name>
<reference evidence="2 3" key="1">
    <citation type="journal article" date="2018" name="Nat. Biotechnol.">
        <title>A standardized bacterial taxonomy based on genome phylogeny substantially revises the tree of life.</title>
        <authorList>
            <person name="Parks D.H."/>
            <person name="Chuvochina M."/>
            <person name="Waite D.W."/>
            <person name="Rinke C."/>
            <person name="Skarshewski A."/>
            <person name="Chaumeil P.A."/>
            <person name="Hugenholtz P."/>
        </authorList>
    </citation>
    <scope>NUCLEOTIDE SEQUENCE [LARGE SCALE GENOMIC DNA]</scope>
    <source>
        <strain evidence="2">UBA8844</strain>
    </source>
</reference>
<accession>A0A3D4V654</accession>
<dbReference type="Proteomes" id="UP000264071">
    <property type="component" value="Unassembled WGS sequence"/>
</dbReference>
<dbReference type="EMBL" id="DPIY01000005">
    <property type="protein sequence ID" value="HCT56555.1"/>
    <property type="molecule type" value="Genomic_DNA"/>
</dbReference>
<keyword evidence="1" id="KW-0812">Transmembrane</keyword>
<feature type="transmembrane region" description="Helical" evidence="1">
    <location>
        <begin position="178"/>
        <end position="198"/>
    </location>
</feature>
<dbReference type="AlphaFoldDB" id="A0A3D4V654"/>
<evidence type="ECO:0000256" key="1">
    <source>
        <dbReference type="SAM" id="Phobius"/>
    </source>
</evidence>
<keyword evidence="1" id="KW-0472">Membrane</keyword>
<evidence type="ECO:0000313" key="3">
    <source>
        <dbReference type="Proteomes" id="UP000264071"/>
    </source>
</evidence>
<proteinExistence type="predicted"/>
<keyword evidence="1" id="KW-1133">Transmembrane helix</keyword>
<protein>
    <submittedName>
        <fullName evidence="2">Uncharacterized protein</fullName>
    </submittedName>
</protein>
<feature type="transmembrane region" description="Helical" evidence="1">
    <location>
        <begin position="149"/>
        <end position="172"/>
    </location>
</feature>
<dbReference type="OMA" id="REWEQLV"/>
<comment type="caution">
    <text evidence="2">The sequence shown here is derived from an EMBL/GenBank/DDBJ whole genome shotgun (WGS) entry which is preliminary data.</text>
</comment>
<sequence length="225" mass="24195">MTERRYRDDEVREIFSLATANDARDPSLSAESGGMTLGELKHIGQEAGIEPARVAAAAALLDAQMKVAPVRRSFGLPIGVSRVIDLPRAPSDREWEQLVSLFRTTFDTQGQMATSGGMREWSEGNLHITVEPTAHGQQLRLRTLNDSAMVLNVLGSLFGGMALLMGGVVAAAGKPEKALLVLGMFGTMAIAALGANVVRLPGWARKRERQMEAIAEQAVRLLSTS</sequence>
<evidence type="ECO:0000313" key="2">
    <source>
        <dbReference type="EMBL" id="HCT56555.1"/>
    </source>
</evidence>
<organism evidence="2 3">
    <name type="scientific">Gemmatimonas aurantiaca</name>
    <dbReference type="NCBI Taxonomy" id="173480"/>
    <lineage>
        <taxon>Bacteria</taxon>
        <taxon>Pseudomonadati</taxon>
        <taxon>Gemmatimonadota</taxon>
        <taxon>Gemmatimonadia</taxon>
        <taxon>Gemmatimonadales</taxon>
        <taxon>Gemmatimonadaceae</taxon>
        <taxon>Gemmatimonas</taxon>
    </lineage>
</organism>